<dbReference type="Proteomes" id="UP000537260">
    <property type="component" value="Unassembled WGS sequence"/>
</dbReference>
<organism evidence="1 2">
    <name type="scientific">Glaciibacter psychrotolerans</name>
    <dbReference type="NCBI Taxonomy" id="670054"/>
    <lineage>
        <taxon>Bacteria</taxon>
        <taxon>Bacillati</taxon>
        <taxon>Actinomycetota</taxon>
        <taxon>Actinomycetes</taxon>
        <taxon>Micrococcales</taxon>
        <taxon>Microbacteriaceae</taxon>
        <taxon>Glaciibacter</taxon>
    </lineage>
</organism>
<proteinExistence type="predicted"/>
<dbReference type="RefSeq" id="WP_179577972.1">
    <property type="nucleotide sequence ID" value="NZ_JACCFM010000001.1"/>
</dbReference>
<evidence type="ECO:0000313" key="1">
    <source>
        <dbReference type="EMBL" id="NYJ19168.1"/>
    </source>
</evidence>
<protein>
    <submittedName>
        <fullName evidence="1">Uncharacterized protein</fullName>
    </submittedName>
</protein>
<accession>A0A7Z0ECX1</accession>
<name>A0A7Z0ECX1_9MICO</name>
<keyword evidence="2" id="KW-1185">Reference proteome</keyword>
<reference evidence="1 2" key="1">
    <citation type="submission" date="2020-07" db="EMBL/GenBank/DDBJ databases">
        <title>Sequencing the genomes of 1000 actinobacteria strains.</title>
        <authorList>
            <person name="Klenk H.-P."/>
        </authorList>
    </citation>
    <scope>NUCLEOTIDE SEQUENCE [LARGE SCALE GENOMIC DNA]</scope>
    <source>
        <strain evidence="1 2">LI1</strain>
    </source>
</reference>
<dbReference type="EMBL" id="JACCFM010000001">
    <property type="protein sequence ID" value="NYJ19168.1"/>
    <property type="molecule type" value="Genomic_DNA"/>
</dbReference>
<evidence type="ECO:0000313" key="2">
    <source>
        <dbReference type="Proteomes" id="UP000537260"/>
    </source>
</evidence>
<dbReference type="AlphaFoldDB" id="A0A7Z0ECX1"/>
<sequence length="189" mass="20017">MTHGTPAQFAAGCINDTACLNHRTGLMTCREAAIRYRGDYAYRKQVDAGVASAEREVFARPAKPVKATVKRAKAAPTPRVTKGIIGPDGLVHGTTTGYKRCKPPTECPAIAAGLPSCAEAGREKARLMWRARKGTTSRPEAKHGTVSGYSTFKCRAGDVCPAIAETGKSCADAVADAARIRYHAQKGKA</sequence>
<comment type="caution">
    <text evidence="1">The sequence shown here is derived from an EMBL/GenBank/DDBJ whole genome shotgun (WGS) entry which is preliminary data.</text>
</comment>
<gene>
    <name evidence="1" type="ORF">HNR05_000959</name>
</gene>